<accession>A0A7C9CJZ0</accession>
<reference evidence="1" key="1">
    <citation type="journal article" date="2013" name="J. Plant Res.">
        <title>Effect of fungi and light on seed germination of three Opuntia species from semiarid lands of central Mexico.</title>
        <authorList>
            <person name="Delgado-Sanchez P."/>
            <person name="Jimenez-Bremont J.F."/>
            <person name="Guerrero-Gonzalez Mde L."/>
            <person name="Flores J."/>
        </authorList>
    </citation>
    <scope>NUCLEOTIDE SEQUENCE</scope>
    <source>
        <tissue evidence="1">Cladode</tissue>
    </source>
</reference>
<dbReference type="AlphaFoldDB" id="A0A7C9CJZ0"/>
<sequence>MSMVPGGFPMPANIRHIYFSTRSTKKGEIAGGHVLLEINQCTGEGTPSVHPNVAPHSSLHCDVHVLLLAEALRHHWVSSSHHRPTRCGVKVLCNMLPAAQLILHCSSYMLEILPKG</sequence>
<reference evidence="1" key="2">
    <citation type="submission" date="2020-07" db="EMBL/GenBank/DDBJ databases">
        <authorList>
            <person name="Vera ALvarez R."/>
            <person name="Arias-Moreno D.M."/>
            <person name="Jimenez-Jacinto V."/>
            <person name="Jimenez-Bremont J.F."/>
            <person name="Swaminathan K."/>
            <person name="Moose S.P."/>
            <person name="Guerrero-Gonzalez M.L."/>
            <person name="Marino-Ramirez L."/>
            <person name="Landsman D."/>
            <person name="Rodriguez-Kessler M."/>
            <person name="Delgado-Sanchez P."/>
        </authorList>
    </citation>
    <scope>NUCLEOTIDE SEQUENCE</scope>
    <source>
        <tissue evidence="1">Cladode</tissue>
    </source>
</reference>
<dbReference type="EMBL" id="GISG01017048">
    <property type="protein sequence ID" value="MBA4617584.1"/>
    <property type="molecule type" value="Transcribed_RNA"/>
</dbReference>
<organism evidence="1">
    <name type="scientific">Opuntia streptacantha</name>
    <name type="common">Prickly pear cactus</name>
    <name type="synonym">Opuntia cardona</name>
    <dbReference type="NCBI Taxonomy" id="393608"/>
    <lineage>
        <taxon>Eukaryota</taxon>
        <taxon>Viridiplantae</taxon>
        <taxon>Streptophyta</taxon>
        <taxon>Embryophyta</taxon>
        <taxon>Tracheophyta</taxon>
        <taxon>Spermatophyta</taxon>
        <taxon>Magnoliopsida</taxon>
        <taxon>eudicotyledons</taxon>
        <taxon>Gunneridae</taxon>
        <taxon>Pentapetalae</taxon>
        <taxon>Caryophyllales</taxon>
        <taxon>Cactineae</taxon>
        <taxon>Cactaceae</taxon>
        <taxon>Opuntioideae</taxon>
        <taxon>Opuntia</taxon>
    </lineage>
</organism>
<name>A0A7C9CJZ0_OPUST</name>
<protein>
    <submittedName>
        <fullName evidence="1">Uncharacterized protein</fullName>
    </submittedName>
</protein>
<proteinExistence type="predicted"/>
<evidence type="ECO:0000313" key="1">
    <source>
        <dbReference type="EMBL" id="MBA4617584.1"/>
    </source>
</evidence>